<proteinExistence type="predicted"/>
<name>A0A7R8WLE2_9CRUS</name>
<reference evidence="1" key="1">
    <citation type="submission" date="2020-11" db="EMBL/GenBank/DDBJ databases">
        <authorList>
            <person name="Tran Van P."/>
        </authorList>
    </citation>
    <scope>NUCLEOTIDE SEQUENCE</scope>
</reference>
<evidence type="ECO:0000313" key="1">
    <source>
        <dbReference type="EMBL" id="CAD7233925.1"/>
    </source>
</evidence>
<gene>
    <name evidence="1" type="ORF">CTOB1V02_LOCUS11743</name>
</gene>
<protein>
    <submittedName>
        <fullName evidence="1">Uncharacterized protein</fullName>
    </submittedName>
</protein>
<sequence length="180" mass="20361">MADVYLDSPLSIYRLQQYAVEEEGRCASENDGVTGPSRGPFIGPPLVTGLMETATILQRTAVLYRVSIVELKTWLFIICKFRVSGDPRIRRFQEEGRRASENDGVTGPSRGPFIGPSLVTGLMETATILQLNAVLHRVSIVELKTLFISWKFRISGDPRIRPFQRASGWLLRLIWKIQRQ</sequence>
<organism evidence="1">
    <name type="scientific">Cyprideis torosa</name>
    <dbReference type="NCBI Taxonomy" id="163714"/>
    <lineage>
        <taxon>Eukaryota</taxon>
        <taxon>Metazoa</taxon>
        <taxon>Ecdysozoa</taxon>
        <taxon>Arthropoda</taxon>
        <taxon>Crustacea</taxon>
        <taxon>Oligostraca</taxon>
        <taxon>Ostracoda</taxon>
        <taxon>Podocopa</taxon>
        <taxon>Podocopida</taxon>
        <taxon>Cytherocopina</taxon>
        <taxon>Cytheroidea</taxon>
        <taxon>Cytherideidae</taxon>
        <taxon>Cyprideis</taxon>
    </lineage>
</organism>
<accession>A0A7R8WLE2</accession>
<dbReference type="AlphaFoldDB" id="A0A7R8WLE2"/>
<feature type="non-terminal residue" evidence="1">
    <location>
        <position position="180"/>
    </location>
</feature>
<dbReference type="EMBL" id="OB667294">
    <property type="protein sequence ID" value="CAD7233925.1"/>
    <property type="molecule type" value="Genomic_DNA"/>
</dbReference>